<protein>
    <recommendedName>
        <fullName evidence="3">DNA-directed DNA polymerase</fullName>
    </recommendedName>
</protein>
<comment type="caution">
    <text evidence="1">The sequence shown here is derived from an EMBL/GenBank/DDBJ whole genome shotgun (WGS) entry which is preliminary data.</text>
</comment>
<organism evidence="1 2">
    <name type="scientific">Heterodera trifolii</name>
    <dbReference type="NCBI Taxonomy" id="157864"/>
    <lineage>
        <taxon>Eukaryota</taxon>
        <taxon>Metazoa</taxon>
        <taxon>Ecdysozoa</taxon>
        <taxon>Nematoda</taxon>
        <taxon>Chromadorea</taxon>
        <taxon>Rhabditida</taxon>
        <taxon>Tylenchina</taxon>
        <taxon>Tylenchomorpha</taxon>
        <taxon>Tylenchoidea</taxon>
        <taxon>Heteroderidae</taxon>
        <taxon>Heteroderinae</taxon>
        <taxon>Heterodera</taxon>
    </lineage>
</organism>
<proteinExistence type="predicted"/>
<gene>
    <name evidence="1" type="ORF">niasHT_015228</name>
</gene>
<evidence type="ECO:0000313" key="1">
    <source>
        <dbReference type="EMBL" id="KAL3109383.1"/>
    </source>
</evidence>
<accession>A0ABD2L2M3</accession>
<reference evidence="1 2" key="1">
    <citation type="submission" date="2024-10" db="EMBL/GenBank/DDBJ databases">
        <authorList>
            <person name="Kim D."/>
        </authorList>
    </citation>
    <scope>NUCLEOTIDE SEQUENCE [LARGE SCALE GENOMIC DNA]</scope>
    <source>
        <strain evidence="1">BH-2024</strain>
    </source>
</reference>
<dbReference type="EMBL" id="JBICBT010000573">
    <property type="protein sequence ID" value="KAL3109383.1"/>
    <property type="molecule type" value="Genomic_DNA"/>
</dbReference>
<keyword evidence="2" id="KW-1185">Reference proteome</keyword>
<sequence>MFIYGAEDYDVSILLYFDEGHFNGVQKNGNCLESLIALVVKGLMIVQNGAPKVARLAAYGREGHKCNERWCENCQIFHEFERGCFIRPLEPNQKKEAVGWRLVPCDLETTQHTPVDPDFPEKRKHRQFRDRKSRVSGLYFIRKMEREFAWQILHISGYYRTVTFSQMPFHDTKVDKQNIDRHPLVSFVKWILYKMPKQYNTIGYSHFGGEKQEKDEPKCDFPRQSWNLIPGPLASMVPIFGLDVQDKPFFPHLANRPENYGCNLFPTKSDYLADGMNFAKRKEFDKWYQQNRNTSFWHACSNCYPDDNEVLPCGKTAGRIREKTNDKWRRIRRSVVAHHN</sequence>
<dbReference type="Proteomes" id="UP001620626">
    <property type="component" value="Unassembled WGS sequence"/>
</dbReference>
<evidence type="ECO:0008006" key="3">
    <source>
        <dbReference type="Google" id="ProtNLM"/>
    </source>
</evidence>
<name>A0ABD2L2M3_9BILA</name>
<dbReference type="AlphaFoldDB" id="A0ABD2L2M3"/>
<evidence type="ECO:0000313" key="2">
    <source>
        <dbReference type="Proteomes" id="UP001620626"/>
    </source>
</evidence>